<dbReference type="PANTHER" id="PTHR10039:SF5">
    <property type="entry name" value="NACHT DOMAIN-CONTAINING PROTEIN"/>
    <property type="match status" value="1"/>
</dbReference>
<feature type="domain" description="DUF7791" evidence="3">
    <location>
        <begin position="234"/>
        <end position="380"/>
    </location>
</feature>
<evidence type="ECO:0000313" key="4">
    <source>
        <dbReference type="EMBL" id="KAK5173323.1"/>
    </source>
</evidence>
<dbReference type="InterPro" id="IPR056693">
    <property type="entry name" value="DUF7791"/>
</dbReference>
<gene>
    <name evidence="4" type="ORF">LTR77_002004</name>
</gene>
<accession>A0AAV9PKV5</accession>
<dbReference type="InterPro" id="IPR056884">
    <property type="entry name" value="NPHP3-like_N"/>
</dbReference>
<evidence type="ECO:0000259" key="2">
    <source>
        <dbReference type="Pfam" id="PF24883"/>
    </source>
</evidence>
<feature type="domain" description="Nephrocystin 3-like N-terminal" evidence="2">
    <location>
        <begin position="25"/>
        <end position="123"/>
    </location>
</feature>
<organism evidence="4 5">
    <name type="scientific">Saxophila tyrrhenica</name>
    <dbReference type="NCBI Taxonomy" id="1690608"/>
    <lineage>
        <taxon>Eukaryota</taxon>
        <taxon>Fungi</taxon>
        <taxon>Dikarya</taxon>
        <taxon>Ascomycota</taxon>
        <taxon>Pezizomycotina</taxon>
        <taxon>Dothideomycetes</taxon>
        <taxon>Dothideomycetidae</taxon>
        <taxon>Mycosphaerellales</taxon>
        <taxon>Extremaceae</taxon>
        <taxon>Saxophila</taxon>
    </lineage>
</organism>
<dbReference type="Pfam" id="PF24883">
    <property type="entry name" value="NPHP3_N"/>
    <property type="match status" value="1"/>
</dbReference>
<proteinExistence type="predicted"/>
<dbReference type="RefSeq" id="XP_064662018.1">
    <property type="nucleotide sequence ID" value="XM_064799263.1"/>
</dbReference>
<keyword evidence="1" id="KW-0677">Repeat</keyword>
<protein>
    <recommendedName>
        <fullName evidence="6">NACHT domain-containing protein</fullName>
    </recommendedName>
</protein>
<evidence type="ECO:0000313" key="5">
    <source>
        <dbReference type="Proteomes" id="UP001337655"/>
    </source>
</evidence>
<reference evidence="4 5" key="1">
    <citation type="submission" date="2023-08" db="EMBL/GenBank/DDBJ databases">
        <title>Black Yeasts Isolated from many extreme environments.</title>
        <authorList>
            <person name="Coleine C."/>
            <person name="Stajich J.E."/>
            <person name="Selbmann L."/>
        </authorList>
    </citation>
    <scope>NUCLEOTIDE SEQUENCE [LARGE SCALE GENOMIC DNA]</scope>
    <source>
        <strain evidence="4 5">CCFEE 5935</strain>
    </source>
</reference>
<name>A0AAV9PKV5_9PEZI</name>
<comment type="caution">
    <text evidence="4">The sequence shown here is derived from an EMBL/GenBank/DDBJ whole genome shotgun (WGS) entry which is preliminary data.</text>
</comment>
<evidence type="ECO:0000259" key="3">
    <source>
        <dbReference type="Pfam" id="PF25053"/>
    </source>
</evidence>
<dbReference type="AlphaFoldDB" id="A0AAV9PKV5"/>
<dbReference type="GeneID" id="89923351"/>
<dbReference type="Pfam" id="PF25053">
    <property type="entry name" value="DUF7791"/>
    <property type="match status" value="1"/>
</dbReference>
<dbReference type="PANTHER" id="PTHR10039">
    <property type="entry name" value="AMELOGENIN"/>
    <property type="match status" value="1"/>
</dbReference>
<sequence>MGWAEGAGGRQALFLECWNGDAEVSQGLLQSLLFRILSTCPENIPSVCAARWAQHTDEDQEAAGWTRRELSEAFTAVLQRSLDTRFLFFIDGLDEYVGGFDDLLADLRALTDSPLAKICVSSRPWNPFKEASGSRPELMLVLQDLTSTDIYRYVQASLQSNPRFVALAAREPRAHNLPKEIRDKAQGVFLWVYLVVRSLLRELGERDNFAMLEKRLRDTPADLKELFVRIPGAVEPVYREWSARALLIATGSGEALPLVFYWFLQEDAASPELAFKRDTNVLPDSEVPAVEDESMLRINSWTRDFLECTTLGVQGQAGDTDPPILRSMNVRKVDFLHRTVRDFLLEPERTEILFERAGVGFDPFVVTCRVFLILAKDLRHHDEVSAVARLRDLILIHLERTTTINTRKRILAELSVLGRTLPGANRERWSRLLNEMDEQGAARSRKLDDAGMSRMLTRTGEEMDGDEFFEMSQRFYQGRLAQGTLSRRANPQRAQFRTDDSALAMGVTPTYAKSMSARFRALLRLDREKKG</sequence>
<keyword evidence="5" id="KW-1185">Reference proteome</keyword>
<evidence type="ECO:0008006" key="6">
    <source>
        <dbReference type="Google" id="ProtNLM"/>
    </source>
</evidence>
<evidence type="ECO:0000256" key="1">
    <source>
        <dbReference type="ARBA" id="ARBA00022737"/>
    </source>
</evidence>
<dbReference type="Proteomes" id="UP001337655">
    <property type="component" value="Unassembled WGS sequence"/>
</dbReference>
<dbReference type="EMBL" id="JAVRRT010000003">
    <property type="protein sequence ID" value="KAK5173323.1"/>
    <property type="molecule type" value="Genomic_DNA"/>
</dbReference>